<name>A0ABU5Q9U4_9BACT</name>
<proteinExistence type="predicted"/>
<evidence type="ECO:0000256" key="1">
    <source>
        <dbReference type="SAM" id="Phobius"/>
    </source>
</evidence>
<feature type="transmembrane region" description="Helical" evidence="1">
    <location>
        <begin position="117"/>
        <end position="138"/>
    </location>
</feature>
<feature type="transmembrane region" description="Helical" evidence="1">
    <location>
        <begin position="5"/>
        <end position="25"/>
    </location>
</feature>
<feature type="transmembrane region" description="Helical" evidence="1">
    <location>
        <begin position="95"/>
        <end position="111"/>
    </location>
</feature>
<feature type="transmembrane region" description="Helical" evidence="1">
    <location>
        <begin position="64"/>
        <end position="83"/>
    </location>
</feature>
<comment type="caution">
    <text evidence="2">The sequence shown here is derived from an EMBL/GenBank/DDBJ whole genome shotgun (WGS) entry which is preliminary data.</text>
</comment>
<keyword evidence="1" id="KW-0812">Transmembrane</keyword>
<gene>
    <name evidence="2" type="ORF">VB248_09785</name>
</gene>
<sequence>MFKKYFILSGIISALLLFLIATIYYPGGSVYDKNAVGFDWKNNYITNLFGEKAVNGLDNLARPWAIAAMLVLSVSIGVFFVQFSKKIMVKSASNIIRYFGVGAMVCAFLTVTPYHDLMVALAVSMALLSMFYITVFIFKSKLLFFKILSVACLLVFYSSNYIYYANTYTVILPTMQKLTFLMTIIWALGLEYFTDKKDFEAIK</sequence>
<dbReference type="EMBL" id="JAYFUM010000010">
    <property type="protein sequence ID" value="MEA5139427.1"/>
    <property type="molecule type" value="Genomic_DNA"/>
</dbReference>
<feature type="transmembrane region" description="Helical" evidence="1">
    <location>
        <begin position="170"/>
        <end position="193"/>
    </location>
</feature>
<feature type="transmembrane region" description="Helical" evidence="1">
    <location>
        <begin position="143"/>
        <end position="164"/>
    </location>
</feature>
<keyword evidence="1" id="KW-1133">Transmembrane helix</keyword>
<keyword evidence="1" id="KW-0472">Membrane</keyword>
<organism evidence="2 3">
    <name type="scientific">Arcicella rigui</name>
    <dbReference type="NCBI Taxonomy" id="797020"/>
    <lineage>
        <taxon>Bacteria</taxon>
        <taxon>Pseudomonadati</taxon>
        <taxon>Bacteroidota</taxon>
        <taxon>Cytophagia</taxon>
        <taxon>Cytophagales</taxon>
        <taxon>Flectobacillaceae</taxon>
        <taxon>Arcicella</taxon>
    </lineage>
</organism>
<evidence type="ECO:0000313" key="3">
    <source>
        <dbReference type="Proteomes" id="UP001302949"/>
    </source>
</evidence>
<dbReference type="Proteomes" id="UP001302949">
    <property type="component" value="Unassembled WGS sequence"/>
</dbReference>
<reference evidence="2 3" key="1">
    <citation type="submission" date="2023-12" db="EMBL/GenBank/DDBJ databases">
        <title>Novel species of the genus Arcicella isolated from rivers.</title>
        <authorList>
            <person name="Lu H."/>
        </authorList>
    </citation>
    <scope>NUCLEOTIDE SEQUENCE [LARGE SCALE GENOMIC DNA]</scope>
    <source>
        <strain evidence="2 3">KCTC 23307</strain>
    </source>
</reference>
<evidence type="ECO:0000313" key="2">
    <source>
        <dbReference type="EMBL" id="MEA5139427.1"/>
    </source>
</evidence>
<accession>A0ABU5Q9U4</accession>
<protein>
    <recommendedName>
        <fullName evidence="4">DUF998 domain-containing protein</fullName>
    </recommendedName>
</protein>
<evidence type="ECO:0008006" key="4">
    <source>
        <dbReference type="Google" id="ProtNLM"/>
    </source>
</evidence>
<dbReference type="RefSeq" id="WP_323296589.1">
    <property type="nucleotide sequence ID" value="NZ_JAYFUM010000010.1"/>
</dbReference>
<keyword evidence="3" id="KW-1185">Reference proteome</keyword>